<evidence type="ECO:0000256" key="1">
    <source>
        <dbReference type="SAM" id="SignalP"/>
    </source>
</evidence>
<dbReference type="InterPro" id="IPR036412">
    <property type="entry name" value="HAD-like_sf"/>
</dbReference>
<protein>
    <submittedName>
        <fullName evidence="2">Haloacid dehalogenase-like hydrolase</fullName>
    </submittedName>
</protein>
<dbReference type="GO" id="GO:0016787">
    <property type="term" value="F:hydrolase activity"/>
    <property type="evidence" value="ECO:0007669"/>
    <property type="project" value="UniProtKB-KW"/>
</dbReference>
<evidence type="ECO:0000313" key="2">
    <source>
        <dbReference type="EMBL" id="SDP68833.1"/>
    </source>
</evidence>
<feature type="signal peptide" evidence="1">
    <location>
        <begin position="1"/>
        <end position="27"/>
    </location>
</feature>
<sequence length="364" mass="40927">MKKKILSGLLAGALVFGFWGSADYAQAASRAELAAISVSTASDFKYWQPNSPTKAKLVKFVEEAVNPQSKNYIPPEARIATFDLDGTLYCETAPYYFQEMMFLHRVLEDKNYQPTEEMVAVAKEVQPLILGKKPIPKDLNARMGKVLHQSYAGMTADEYAAYVKKFMETKEIGLTNLKRGEAYYLPMVEVVSYLRHNGFTVYMDSACEREILRCLVEGVLDVPRDKMIGSNVHYVTSKQGNDAPDHHFFDRHTEKVVRSGVFAGENGQSNKIFSIFYEIGKQPVLAFGNSTGDSGMLEYTLQNNPYPSASFFVLCDDTERELGNPAKAEKLKKLADERGWDTISMKDEFKTIYGDKVKLAKKAK</sequence>
<dbReference type="SUPFAM" id="SSF56784">
    <property type="entry name" value="HAD-like"/>
    <property type="match status" value="1"/>
</dbReference>
<accession>A0A1H0URW6</accession>
<reference evidence="2 3" key="1">
    <citation type="submission" date="2016-10" db="EMBL/GenBank/DDBJ databases">
        <authorList>
            <person name="de Groot N.N."/>
        </authorList>
    </citation>
    <scope>NUCLEOTIDE SEQUENCE [LARGE SCALE GENOMIC DNA]</scope>
    <source>
        <strain evidence="2 3">S137</strain>
    </source>
</reference>
<dbReference type="Gene3D" id="3.40.50.1000">
    <property type="entry name" value="HAD superfamily/HAD-like"/>
    <property type="match status" value="1"/>
</dbReference>
<name>A0A1H0URW6_SELRU</name>
<organism evidence="2 3">
    <name type="scientific">Selenomonas ruminantium</name>
    <dbReference type="NCBI Taxonomy" id="971"/>
    <lineage>
        <taxon>Bacteria</taxon>
        <taxon>Bacillati</taxon>
        <taxon>Bacillota</taxon>
        <taxon>Negativicutes</taxon>
        <taxon>Selenomonadales</taxon>
        <taxon>Selenomonadaceae</taxon>
        <taxon>Selenomonas</taxon>
    </lineage>
</organism>
<evidence type="ECO:0000313" key="3">
    <source>
        <dbReference type="Proteomes" id="UP000182412"/>
    </source>
</evidence>
<keyword evidence="2" id="KW-0378">Hydrolase</keyword>
<dbReference type="OrthoDB" id="9799365at2"/>
<gene>
    <name evidence="2" type="ORF">SAMN05216366_13715</name>
</gene>
<dbReference type="EMBL" id="FNJQ01000037">
    <property type="protein sequence ID" value="SDP68833.1"/>
    <property type="molecule type" value="Genomic_DNA"/>
</dbReference>
<feature type="chain" id="PRO_5010296258" evidence="1">
    <location>
        <begin position="28"/>
        <end position="364"/>
    </location>
</feature>
<dbReference type="AlphaFoldDB" id="A0A1H0URW6"/>
<proteinExistence type="predicted"/>
<dbReference type="InterPro" id="IPR023214">
    <property type="entry name" value="HAD_sf"/>
</dbReference>
<dbReference type="Proteomes" id="UP000182412">
    <property type="component" value="Unassembled WGS sequence"/>
</dbReference>
<keyword evidence="1" id="KW-0732">Signal</keyword>
<dbReference type="RefSeq" id="WP_081342577.1">
    <property type="nucleotide sequence ID" value="NZ_FNJQ01000037.1"/>
</dbReference>